<protein>
    <recommendedName>
        <fullName evidence="3">Sporulation lipoprotein, YhcN/YlaJ family</fullName>
    </recommendedName>
</protein>
<dbReference type="InterPro" id="IPR019076">
    <property type="entry name" value="Spore_lipoprot_YhcN/YlaJ-like"/>
</dbReference>
<dbReference type="RefSeq" id="WP_165099385.1">
    <property type="nucleotide sequence ID" value="NZ_JAAKGU010000006.1"/>
</dbReference>
<evidence type="ECO:0000313" key="1">
    <source>
        <dbReference type="EMBL" id="NGM83652.1"/>
    </source>
</evidence>
<gene>
    <name evidence="1" type="ORF">G5B47_14620</name>
</gene>
<dbReference type="EMBL" id="JAAKGU010000006">
    <property type="protein sequence ID" value="NGM83652.1"/>
    <property type="molecule type" value="Genomic_DNA"/>
</dbReference>
<organism evidence="1 2">
    <name type="scientific">Paenibacillus apii</name>
    <dbReference type="NCBI Taxonomy" id="1850370"/>
    <lineage>
        <taxon>Bacteria</taxon>
        <taxon>Bacillati</taxon>
        <taxon>Bacillota</taxon>
        <taxon>Bacilli</taxon>
        <taxon>Bacillales</taxon>
        <taxon>Paenibacillaceae</taxon>
        <taxon>Paenibacillus</taxon>
    </lineage>
</organism>
<reference evidence="1 2" key="1">
    <citation type="submission" date="2020-02" db="EMBL/GenBank/DDBJ databases">
        <authorList>
            <person name="Gao J."/>
            <person name="Sun J."/>
        </authorList>
    </citation>
    <scope>NUCLEOTIDE SEQUENCE [LARGE SCALE GENOMIC DNA]</scope>
    <source>
        <strain evidence="1 2">7124</strain>
    </source>
</reference>
<keyword evidence="2" id="KW-1185">Reference proteome</keyword>
<name>A0A6M1PMY8_9BACL</name>
<dbReference type="Pfam" id="PF09580">
    <property type="entry name" value="Spore_YhcN_YlaJ"/>
    <property type="match status" value="2"/>
</dbReference>
<dbReference type="AlphaFoldDB" id="A0A6M1PMY8"/>
<accession>A0A6M1PMY8</accession>
<sequence>MLRKSIGLSVSAALLLGMVGIAGCGGNNTAGNYGVRSVHDGRINDGVRGLQDGRLNVNSVRGHAIDRLDLDQKLADRVAAMKDVRTANVLTAGRSAYVAVTLENNATGGMRAKGVNGLGANMMPGSTGYGTGNGTGYGTGVGTHYPVRGSSMPGAVANNNRSLTGTGAAIPGTGMGAAIPNPAGRGGFFGGNGVTTGTTATSVQDTLSKEVKSKIADVVKKNATGIDRVYVSANPDFVQRVNSYAEQARNGQPLQGFVNEFRTMAERIFPARTGDDMNR</sequence>
<dbReference type="PROSITE" id="PS51257">
    <property type="entry name" value="PROKAR_LIPOPROTEIN"/>
    <property type="match status" value="1"/>
</dbReference>
<dbReference type="Proteomes" id="UP000480151">
    <property type="component" value="Unassembled WGS sequence"/>
</dbReference>
<proteinExistence type="predicted"/>
<evidence type="ECO:0008006" key="3">
    <source>
        <dbReference type="Google" id="ProtNLM"/>
    </source>
</evidence>
<evidence type="ECO:0000313" key="2">
    <source>
        <dbReference type="Proteomes" id="UP000480151"/>
    </source>
</evidence>
<comment type="caution">
    <text evidence="1">The sequence shown here is derived from an EMBL/GenBank/DDBJ whole genome shotgun (WGS) entry which is preliminary data.</text>
</comment>